<proteinExistence type="inferred from homology"/>
<evidence type="ECO:0000256" key="6">
    <source>
        <dbReference type="ARBA" id="ARBA00023049"/>
    </source>
</evidence>
<evidence type="ECO:0000256" key="7">
    <source>
        <dbReference type="RuleBase" id="RU003435"/>
    </source>
</evidence>
<dbReference type="GO" id="GO:0005829">
    <property type="term" value="C:cytosol"/>
    <property type="evidence" value="ECO:0007669"/>
    <property type="project" value="TreeGrafter"/>
</dbReference>
<dbReference type="Pfam" id="PF01432">
    <property type="entry name" value="Peptidase_M3"/>
    <property type="match status" value="1"/>
</dbReference>
<reference evidence="9" key="1">
    <citation type="journal article" date="2021" name="PeerJ">
        <title>Extensive microbial diversity within the chicken gut microbiome revealed by metagenomics and culture.</title>
        <authorList>
            <person name="Gilroy R."/>
            <person name="Ravi A."/>
            <person name="Getino M."/>
            <person name="Pursley I."/>
            <person name="Horton D.L."/>
            <person name="Alikhan N.F."/>
            <person name="Baker D."/>
            <person name="Gharbi K."/>
            <person name="Hall N."/>
            <person name="Watson M."/>
            <person name="Adriaenssens E.M."/>
            <person name="Foster-Nyarko E."/>
            <person name="Jarju S."/>
            <person name="Secka A."/>
            <person name="Antonio M."/>
            <person name="Oren A."/>
            <person name="Chaudhuri R.R."/>
            <person name="La Ragione R."/>
            <person name="Hildebrand F."/>
            <person name="Pallen M.J."/>
        </authorList>
    </citation>
    <scope>NUCLEOTIDE SEQUENCE</scope>
    <source>
        <strain evidence="9">MalCec1-1739</strain>
    </source>
</reference>
<comment type="similarity">
    <text evidence="1 7">Belongs to the peptidase M3 family.</text>
</comment>
<dbReference type="Gene3D" id="3.40.390.10">
    <property type="entry name" value="Collagenase (Catalytic Domain)"/>
    <property type="match status" value="1"/>
</dbReference>
<dbReference type="Gene3D" id="1.20.1050.40">
    <property type="entry name" value="Endopeptidase. Chain P, domain 1"/>
    <property type="match status" value="1"/>
</dbReference>
<dbReference type="InterPro" id="IPR024080">
    <property type="entry name" value="Neurolysin/TOP_N"/>
</dbReference>
<dbReference type="GO" id="GO:0006508">
    <property type="term" value="P:proteolysis"/>
    <property type="evidence" value="ECO:0007669"/>
    <property type="project" value="UniProtKB-KW"/>
</dbReference>
<dbReference type="InterPro" id="IPR001567">
    <property type="entry name" value="Pept_M3A_M3B_dom"/>
</dbReference>
<dbReference type="InterPro" id="IPR045090">
    <property type="entry name" value="Pept_M3A_M3B"/>
</dbReference>
<evidence type="ECO:0000256" key="4">
    <source>
        <dbReference type="ARBA" id="ARBA00022801"/>
    </source>
</evidence>
<evidence type="ECO:0000313" key="10">
    <source>
        <dbReference type="Proteomes" id="UP000787625"/>
    </source>
</evidence>
<dbReference type="AlphaFoldDB" id="A0A9D2UH93"/>
<dbReference type="InterPro" id="IPR034005">
    <property type="entry name" value="M3A_DCP"/>
</dbReference>
<reference evidence="9" key="2">
    <citation type="submission" date="2021-04" db="EMBL/GenBank/DDBJ databases">
        <authorList>
            <person name="Gilroy R."/>
        </authorList>
    </citation>
    <scope>NUCLEOTIDE SEQUENCE</scope>
    <source>
        <strain evidence="9">MalCec1-1739</strain>
    </source>
</reference>
<dbReference type="GO" id="GO:0004180">
    <property type="term" value="F:carboxypeptidase activity"/>
    <property type="evidence" value="ECO:0007669"/>
    <property type="project" value="TreeGrafter"/>
</dbReference>
<dbReference type="Proteomes" id="UP000787625">
    <property type="component" value="Unassembled WGS sequence"/>
</dbReference>
<sequence>MLSDTNPFLCRDFGTPHSTFPFDKIRYEHYEPAIEAGMNEEMDEIARITACKDEPTFDNTILALEQAGGTLETVTTVMGNFLNALATDELHAIAERQMPRLMEHSNKIMLDRDLFERVRYVWQHADEAHLTDEQRMVVDKHYKSFIRNGALLDDGQKKEFDSITQQLSLLSLSFEQNNLKDQNRYTLHITSRSELAGLPESVLTMAKAKAAEKGLDGWAFTLDAPLYVPFMKYAADRELRREMYMAYNTISAKGDEYDNRETVVRTVNLRLRLANLLGYATYADYVLANRMAGDTRSVYAMLDTLAESYMPLAHDECERVSRLARETDGIDVLMPWDWSYYSERLRRRDYDLDDEETKQYFEIGEVIRGVFGLATRLYGLTFREGKSIPVYHPDVKAFEVFDSDGRYMAVLYTDFYPRATKQSGAWMTEFRPQWKDADGDHRPHVSLVMNFNPPADGKPSLLTHGQVNTFLHEFGHALHGILSDVTYRSISGTNVLRDFVELPSQFMENYSTEPSFLSTFARHYVTGEPMPAGLIDKIKRAENFNTGYACTRQVSFAALDMAWHDLASPFEGNVEEREKEVFGRYAVLPRVDGTMMSTQFGHIFSGGYAAGYYGYKWAEILDADAFSKFKENGIFDHTTAKSFRDNILSRGGAEQPMDLYVRFRGRKPTIEALLKRNGVK</sequence>
<keyword evidence="2 7" id="KW-0645">Protease</keyword>
<dbReference type="PANTHER" id="PTHR43660">
    <property type="entry name" value="DIPEPTIDYL CARBOXYPEPTIDASE"/>
    <property type="match status" value="1"/>
</dbReference>
<protein>
    <submittedName>
        <fullName evidence="9">M3 family metallopeptidase</fullName>
    </submittedName>
</protein>
<accession>A0A9D2UH93</accession>
<dbReference type="InterPro" id="IPR024079">
    <property type="entry name" value="MetalloPept_cat_dom_sf"/>
</dbReference>
<evidence type="ECO:0000256" key="5">
    <source>
        <dbReference type="ARBA" id="ARBA00022833"/>
    </source>
</evidence>
<evidence type="ECO:0000256" key="1">
    <source>
        <dbReference type="ARBA" id="ARBA00006040"/>
    </source>
</evidence>
<evidence type="ECO:0000313" key="9">
    <source>
        <dbReference type="EMBL" id="HJD52399.1"/>
    </source>
</evidence>
<organism evidence="9 10">
    <name type="scientific">Candidatus Avibacteroides avistercoris</name>
    <dbReference type="NCBI Taxonomy" id="2840690"/>
    <lineage>
        <taxon>Bacteria</taxon>
        <taxon>Pseudomonadati</taxon>
        <taxon>Bacteroidota</taxon>
        <taxon>Bacteroidia</taxon>
        <taxon>Bacteroidales</taxon>
        <taxon>Bacteroidaceae</taxon>
        <taxon>Bacteroidaceae incertae sedis</taxon>
        <taxon>Candidatus Avibacteroides</taxon>
    </lineage>
</organism>
<dbReference type="GO" id="GO:0046872">
    <property type="term" value="F:metal ion binding"/>
    <property type="evidence" value="ECO:0007669"/>
    <property type="project" value="UniProtKB-UniRule"/>
</dbReference>
<feature type="domain" description="Peptidase M3A/M3B catalytic" evidence="8">
    <location>
        <begin position="230"/>
        <end position="678"/>
    </location>
</feature>
<keyword evidence="5 7" id="KW-0862">Zinc</keyword>
<dbReference type="FunFam" id="3.40.390.10:FF:000009">
    <property type="entry name" value="Oligopeptidase A"/>
    <property type="match status" value="1"/>
</dbReference>
<evidence type="ECO:0000259" key="8">
    <source>
        <dbReference type="Pfam" id="PF01432"/>
    </source>
</evidence>
<dbReference type="PANTHER" id="PTHR43660:SF1">
    <property type="entry name" value="DIPEPTIDYL CARBOXYPEPTIDASE"/>
    <property type="match status" value="1"/>
</dbReference>
<dbReference type="Gene3D" id="1.10.1370.10">
    <property type="entry name" value="Neurolysin, domain 3"/>
    <property type="match status" value="1"/>
</dbReference>
<evidence type="ECO:0000256" key="3">
    <source>
        <dbReference type="ARBA" id="ARBA00022723"/>
    </source>
</evidence>
<evidence type="ECO:0000256" key="2">
    <source>
        <dbReference type="ARBA" id="ARBA00022670"/>
    </source>
</evidence>
<comment type="cofactor">
    <cofactor evidence="7">
        <name>Zn(2+)</name>
        <dbReference type="ChEBI" id="CHEBI:29105"/>
    </cofactor>
    <text evidence="7">Binds 1 zinc ion.</text>
</comment>
<dbReference type="EMBL" id="DWUP01000027">
    <property type="protein sequence ID" value="HJD52399.1"/>
    <property type="molecule type" value="Genomic_DNA"/>
</dbReference>
<keyword evidence="3 7" id="KW-0479">Metal-binding</keyword>
<dbReference type="InterPro" id="IPR024077">
    <property type="entry name" value="Neurolysin/TOP_dom2"/>
</dbReference>
<keyword evidence="6 7" id="KW-0482">Metalloprotease</keyword>
<keyword evidence="4 7" id="KW-0378">Hydrolase</keyword>
<dbReference type="SUPFAM" id="SSF55486">
    <property type="entry name" value="Metalloproteases ('zincins'), catalytic domain"/>
    <property type="match status" value="1"/>
</dbReference>
<gene>
    <name evidence="9" type="ORF">IAA93_01535</name>
</gene>
<name>A0A9D2UH93_9BACT</name>
<dbReference type="CDD" id="cd06456">
    <property type="entry name" value="M3A_DCP"/>
    <property type="match status" value="1"/>
</dbReference>
<comment type="caution">
    <text evidence="9">The sequence shown here is derived from an EMBL/GenBank/DDBJ whole genome shotgun (WGS) entry which is preliminary data.</text>
</comment>
<dbReference type="GO" id="GO:0004222">
    <property type="term" value="F:metalloendopeptidase activity"/>
    <property type="evidence" value="ECO:0007669"/>
    <property type="project" value="InterPro"/>
</dbReference>